<dbReference type="GO" id="GO:0005886">
    <property type="term" value="C:plasma membrane"/>
    <property type="evidence" value="ECO:0007669"/>
    <property type="project" value="UniProtKB-SubCell"/>
</dbReference>
<feature type="transmembrane region" description="Helical" evidence="6">
    <location>
        <begin position="501"/>
        <end position="522"/>
    </location>
</feature>
<dbReference type="AlphaFoldDB" id="A0A1I1LVY5"/>
<dbReference type="InterPro" id="IPR006726">
    <property type="entry name" value="PHBA_efflux_AaeB/fusaric-R"/>
</dbReference>
<feature type="transmembrane region" description="Helical" evidence="6">
    <location>
        <begin position="148"/>
        <end position="170"/>
    </location>
</feature>
<dbReference type="RefSeq" id="WP_090134700.1">
    <property type="nucleotide sequence ID" value="NZ_FOLY01000005.1"/>
</dbReference>
<proteinExistence type="predicted"/>
<keyword evidence="2" id="KW-1003">Cell membrane</keyword>
<sequence>MRIVSSITGDHWVLALRTVLAVWLALYVALRLDLAQPAWAILAVMIVTLQPVMFTGGTPPLGIIIHRCIGRLIGTFLGALMGLVLIALFAQQPMLYLLAAGAWLAFCTFCVMLLNDEPASYIMMLSGYTATLVSLTAIGTGVDNIFDLALARTTETALGIGAGFLMHVLIAPRFGSRALPGTLHTLISGAAGEVRVALDRTRSRAVLNERLRTLMGKHQQFEAQHGLARFEFRRFRRLLPALDRFAGDSLALMTGLRELEEAIDRLSHCDGAEAIMTALRDPTLPFLTALEQDDDQLPALPELPDVASQQPLEAQVTLVRATLVRERLSEVMRLLHHGRSLSLAMRHHRHAGLVRLTGRRPRRANHPEYGVARYNALRVFIAFELLGLFWIHSGWTSGYLSMMLLGVFIVLFAKAPNPAAVVRQFLTGTIWAVIIGCLFSYVVFPSITGFPLLALSLAVPVVIGTLMTPHMRYAAVGLAGAVTLMTLLNLHRTYVFHPTQFINGGLASILGTIVTMVTYSLFRQRTPAERLETLVAAYWRGLERVTRARRLPSRTWLESRLYDRLSRLLALGSNEPMLREAVDLHALAMCLWRLRRLARVSGSHQREIERWVARLGRQLPHSGRDEQAWRRLAAESESQAAALYDLKPLPMALLGEFEMLSHLLRDLPGAATQAREALSQGEHEQGATDAR</sequence>
<comment type="subcellular location">
    <subcellularLocation>
        <location evidence="1">Cell membrane</location>
        <topology evidence="1">Multi-pass membrane protein</topology>
    </subcellularLocation>
</comment>
<dbReference type="Proteomes" id="UP000199046">
    <property type="component" value="Unassembled WGS sequence"/>
</dbReference>
<feature type="transmembrane region" description="Helical" evidence="6">
    <location>
        <begin position="425"/>
        <end position="444"/>
    </location>
</feature>
<feature type="transmembrane region" description="Helical" evidence="6">
    <location>
        <begin position="68"/>
        <end position="89"/>
    </location>
</feature>
<evidence type="ECO:0000313" key="7">
    <source>
        <dbReference type="EMBL" id="SFC74483.1"/>
    </source>
</evidence>
<feature type="transmembrane region" description="Helical" evidence="6">
    <location>
        <begin position="450"/>
        <end position="467"/>
    </location>
</feature>
<feature type="transmembrane region" description="Helical" evidence="6">
    <location>
        <begin position="12"/>
        <end position="30"/>
    </location>
</feature>
<evidence type="ECO:0000256" key="5">
    <source>
        <dbReference type="ARBA" id="ARBA00023136"/>
    </source>
</evidence>
<evidence type="ECO:0000256" key="4">
    <source>
        <dbReference type="ARBA" id="ARBA00022989"/>
    </source>
</evidence>
<reference evidence="8" key="1">
    <citation type="submission" date="2016-10" db="EMBL/GenBank/DDBJ databases">
        <authorList>
            <person name="Varghese N."/>
            <person name="Submissions S."/>
        </authorList>
    </citation>
    <scope>NUCLEOTIDE SEQUENCE [LARGE SCALE GENOMIC DNA]</scope>
    <source>
        <strain evidence="8">DSM 23439</strain>
    </source>
</reference>
<accession>A0A1I1LVY5</accession>
<feature type="transmembrane region" description="Helical" evidence="6">
    <location>
        <begin position="371"/>
        <end position="391"/>
    </location>
</feature>
<dbReference type="Pfam" id="PF04632">
    <property type="entry name" value="FUSC"/>
    <property type="match status" value="1"/>
</dbReference>
<dbReference type="PANTHER" id="PTHR30509">
    <property type="entry name" value="P-HYDROXYBENZOIC ACID EFFLUX PUMP SUBUNIT-RELATED"/>
    <property type="match status" value="1"/>
</dbReference>
<evidence type="ECO:0000313" key="8">
    <source>
        <dbReference type="Proteomes" id="UP000199046"/>
    </source>
</evidence>
<dbReference type="EMBL" id="FOLY01000005">
    <property type="protein sequence ID" value="SFC74483.1"/>
    <property type="molecule type" value="Genomic_DNA"/>
</dbReference>
<evidence type="ECO:0000256" key="2">
    <source>
        <dbReference type="ARBA" id="ARBA00022475"/>
    </source>
</evidence>
<feature type="transmembrane region" description="Helical" evidence="6">
    <location>
        <begin position="121"/>
        <end position="142"/>
    </location>
</feature>
<feature type="transmembrane region" description="Helical" evidence="6">
    <location>
        <begin position="36"/>
        <end position="56"/>
    </location>
</feature>
<feature type="transmembrane region" description="Helical" evidence="6">
    <location>
        <begin position="474"/>
        <end position="495"/>
    </location>
</feature>
<dbReference type="OrthoDB" id="6538131at2"/>
<feature type="transmembrane region" description="Helical" evidence="6">
    <location>
        <begin position="397"/>
        <end position="413"/>
    </location>
</feature>
<dbReference type="GO" id="GO:0022857">
    <property type="term" value="F:transmembrane transporter activity"/>
    <property type="evidence" value="ECO:0007669"/>
    <property type="project" value="InterPro"/>
</dbReference>
<dbReference type="PANTHER" id="PTHR30509:SF40">
    <property type="entry name" value="BLR3852 PROTEIN"/>
    <property type="match status" value="1"/>
</dbReference>
<evidence type="ECO:0000256" key="6">
    <source>
        <dbReference type="SAM" id="Phobius"/>
    </source>
</evidence>
<gene>
    <name evidence="7" type="ORF">SAMN05421848_2584</name>
</gene>
<organism evidence="7 8">
    <name type="scientific">Kushneria avicenniae</name>
    <dbReference type="NCBI Taxonomy" id="402385"/>
    <lineage>
        <taxon>Bacteria</taxon>
        <taxon>Pseudomonadati</taxon>
        <taxon>Pseudomonadota</taxon>
        <taxon>Gammaproteobacteria</taxon>
        <taxon>Oceanospirillales</taxon>
        <taxon>Halomonadaceae</taxon>
        <taxon>Kushneria</taxon>
    </lineage>
</organism>
<keyword evidence="4 6" id="KW-1133">Transmembrane helix</keyword>
<evidence type="ECO:0000256" key="1">
    <source>
        <dbReference type="ARBA" id="ARBA00004651"/>
    </source>
</evidence>
<keyword evidence="3 6" id="KW-0812">Transmembrane</keyword>
<keyword evidence="5 6" id="KW-0472">Membrane</keyword>
<keyword evidence="8" id="KW-1185">Reference proteome</keyword>
<dbReference type="STRING" id="402385.SAMN05421848_2584"/>
<name>A0A1I1LVY5_9GAMM</name>
<protein>
    <submittedName>
        <fullName evidence="7">Uncharacterized membrane protein YccC</fullName>
    </submittedName>
</protein>
<feature type="transmembrane region" description="Helical" evidence="6">
    <location>
        <begin position="95"/>
        <end position="114"/>
    </location>
</feature>
<evidence type="ECO:0000256" key="3">
    <source>
        <dbReference type="ARBA" id="ARBA00022692"/>
    </source>
</evidence>